<dbReference type="EMBL" id="JARAKH010000003">
    <property type="protein sequence ID" value="KAK8404940.1"/>
    <property type="molecule type" value="Genomic_DNA"/>
</dbReference>
<dbReference type="EMBL" id="JARAKH010000003">
    <property type="protein sequence ID" value="KAK8404939.1"/>
    <property type="molecule type" value="Genomic_DNA"/>
</dbReference>
<comment type="caution">
    <text evidence="3">The sequence shown here is derived from an EMBL/GenBank/DDBJ whole genome shotgun (WGS) entry which is preliminary data.</text>
</comment>
<dbReference type="InterPro" id="IPR002557">
    <property type="entry name" value="Chitin-bd_dom"/>
</dbReference>
<evidence type="ECO:0000256" key="1">
    <source>
        <dbReference type="SAM" id="MobiDB-lite"/>
    </source>
</evidence>
<dbReference type="InterPro" id="IPR036508">
    <property type="entry name" value="Chitin-bd_dom_sf"/>
</dbReference>
<feature type="compositionally biased region" description="Low complexity" evidence="1">
    <location>
        <begin position="198"/>
        <end position="212"/>
    </location>
</feature>
<dbReference type="Pfam" id="PF01607">
    <property type="entry name" value="CBM_14"/>
    <property type="match status" value="1"/>
</dbReference>
<dbReference type="PANTHER" id="PTHR22933:SF43">
    <property type="entry name" value="LP10131P"/>
    <property type="match status" value="1"/>
</dbReference>
<dbReference type="GO" id="GO:0008061">
    <property type="term" value="F:chitin binding"/>
    <property type="evidence" value="ECO:0007669"/>
    <property type="project" value="InterPro"/>
</dbReference>
<dbReference type="PROSITE" id="PS50940">
    <property type="entry name" value="CHIT_BIND_II"/>
    <property type="match status" value="1"/>
</dbReference>
<gene>
    <name evidence="3" type="ORF">O3P69_001495</name>
</gene>
<sequence>MTHECVRWCEGRRSSPSHKPSRPLAPARGAMIVWLLLAVTAVAGEPPQRRFLPQETRLQYARTIATSILSRTPPGAQLIGARGDLPPLVDRLIYNASSIRRNIVDTFDCNGRVYGYYADQDNDCQIFHICVPMQQLFPDLYDLEDIFHFSFICPGYTIFSQDSMTCDWEDWAFPCPQASELYHRNNHFFVVPAEDVQRTTTTPSSTSTTQTPRPTPSPSPTPPRHPPSLLLRASTLPPPRTSPSPTPSPTSRSPLLRRGSPLPLTHSSNLRAAFRRNRSMLVFSSSKR</sequence>
<dbReference type="Proteomes" id="UP001487740">
    <property type="component" value="Unassembled WGS sequence"/>
</dbReference>
<feature type="compositionally biased region" description="Low complexity" evidence="1">
    <location>
        <begin position="249"/>
        <end position="265"/>
    </location>
</feature>
<dbReference type="SUPFAM" id="SSF57625">
    <property type="entry name" value="Invertebrate chitin-binding proteins"/>
    <property type="match status" value="1"/>
</dbReference>
<feature type="compositionally biased region" description="Pro residues" evidence="1">
    <location>
        <begin position="236"/>
        <end position="248"/>
    </location>
</feature>
<dbReference type="AlphaFoldDB" id="A0AAW0V256"/>
<dbReference type="InterPro" id="IPR052976">
    <property type="entry name" value="Scoloptoxin-like"/>
</dbReference>
<dbReference type="GO" id="GO:0005576">
    <property type="term" value="C:extracellular region"/>
    <property type="evidence" value="ECO:0007669"/>
    <property type="project" value="InterPro"/>
</dbReference>
<reference evidence="3 4" key="1">
    <citation type="submission" date="2023-03" db="EMBL/GenBank/DDBJ databases">
        <title>High-quality genome of Scylla paramamosain provides insights in environmental adaptation.</title>
        <authorList>
            <person name="Zhang L."/>
        </authorList>
    </citation>
    <scope>NUCLEOTIDE SEQUENCE [LARGE SCALE GENOMIC DNA]</scope>
    <source>
        <strain evidence="3">LZ_2023a</strain>
        <tissue evidence="3">Muscle</tissue>
    </source>
</reference>
<name>A0AAW0V256_SCYPA</name>
<proteinExistence type="predicted"/>
<evidence type="ECO:0000259" key="2">
    <source>
        <dbReference type="PROSITE" id="PS50940"/>
    </source>
</evidence>
<organism evidence="3 4">
    <name type="scientific">Scylla paramamosain</name>
    <name type="common">Mud crab</name>
    <dbReference type="NCBI Taxonomy" id="85552"/>
    <lineage>
        <taxon>Eukaryota</taxon>
        <taxon>Metazoa</taxon>
        <taxon>Ecdysozoa</taxon>
        <taxon>Arthropoda</taxon>
        <taxon>Crustacea</taxon>
        <taxon>Multicrustacea</taxon>
        <taxon>Malacostraca</taxon>
        <taxon>Eumalacostraca</taxon>
        <taxon>Eucarida</taxon>
        <taxon>Decapoda</taxon>
        <taxon>Pleocyemata</taxon>
        <taxon>Brachyura</taxon>
        <taxon>Eubrachyura</taxon>
        <taxon>Portunoidea</taxon>
        <taxon>Portunidae</taxon>
        <taxon>Portuninae</taxon>
        <taxon>Scylla</taxon>
    </lineage>
</organism>
<dbReference type="EMBL" id="JARAKH010000003">
    <property type="protein sequence ID" value="KAK8404937.1"/>
    <property type="molecule type" value="Genomic_DNA"/>
</dbReference>
<evidence type="ECO:0000313" key="4">
    <source>
        <dbReference type="Proteomes" id="UP001487740"/>
    </source>
</evidence>
<dbReference type="PANTHER" id="PTHR22933">
    <property type="entry name" value="FI18007P1-RELATED"/>
    <property type="match status" value="1"/>
</dbReference>
<protein>
    <recommendedName>
        <fullName evidence="2">Chitin-binding type-2 domain-containing protein</fullName>
    </recommendedName>
</protein>
<feature type="compositionally biased region" description="Pro residues" evidence="1">
    <location>
        <begin position="213"/>
        <end position="226"/>
    </location>
</feature>
<dbReference type="EMBL" id="JARAKH010000003">
    <property type="protein sequence ID" value="KAK8404938.1"/>
    <property type="molecule type" value="Genomic_DNA"/>
</dbReference>
<keyword evidence="4" id="KW-1185">Reference proteome</keyword>
<feature type="region of interest" description="Disordered" evidence="1">
    <location>
        <begin position="194"/>
        <end position="270"/>
    </location>
</feature>
<evidence type="ECO:0000313" key="3">
    <source>
        <dbReference type="EMBL" id="KAK8404940.1"/>
    </source>
</evidence>
<accession>A0AAW0V256</accession>
<feature type="domain" description="Chitin-binding type-2" evidence="2">
    <location>
        <begin position="106"/>
        <end position="177"/>
    </location>
</feature>